<evidence type="ECO:0000256" key="7">
    <source>
        <dbReference type="ARBA" id="ARBA00034476"/>
    </source>
</evidence>
<keyword evidence="5" id="KW-1015">Disulfide bond</keyword>
<keyword evidence="2" id="KW-0999">Mitochondrion inner membrane</keyword>
<evidence type="ECO:0000256" key="2">
    <source>
        <dbReference type="ARBA" id="ARBA00022792"/>
    </source>
</evidence>
<protein>
    <submittedName>
        <fullName evidence="10">MICOS complex subunit Mic25 isoform X1</fullName>
    </submittedName>
</protein>
<feature type="compositionally biased region" description="Pro residues" evidence="8">
    <location>
        <begin position="148"/>
        <end position="184"/>
    </location>
</feature>
<evidence type="ECO:0000256" key="4">
    <source>
        <dbReference type="ARBA" id="ARBA00023136"/>
    </source>
</evidence>
<keyword evidence="6" id="KW-0449">Lipoprotein</keyword>
<evidence type="ECO:0000256" key="8">
    <source>
        <dbReference type="SAM" id="MobiDB-lite"/>
    </source>
</evidence>
<dbReference type="InterPro" id="IPR052632">
    <property type="entry name" value="MICOS_subunit_Mic19"/>
</dbReference>
<evidence type="ECO:0000256" key="6">
    <source>
        <dbReference type="ARBA" id="ARBA00023288"/>
    </source>
</evidence>
<keyword evidence="4" id="KW-0472">Membrane</keyword>
<accession>A0ABM3DB33</accession>
<organism evidence="9 10">
    <name type="scientific">Salmo salar</name>
    <name type="common">Atlantic salmon</name>
    <dbReference type="NCBI Taxonomy" id="8030"/>
    <lineage>
        <taxon>Eukaryota</taxon>
        <taxon>Metazoa</taxon>
        <taxon>Chordata</taxon>
        <taxon>Craniata</taxon>
        <taxon>Vertebrata</taxon>
        <taxon>Euteleostomi</taxon>
        <taxon>Actinopterygii</taxon>
        <taxon>Neopterygii</taxon>
        <taxon>Teleostei</taxon>
        <taxon>Protacanthopterygii</taxon>
        <taxon>Salmoniformes</taxon>
        <taxon>Salmonidae</taxon>
        <taxon>Salmoninae</taxon>
        <taxon>Salmo</taxon>
    </lineage>
</organism>
<feature type="compositionally biased region" description="Low complexity" evidence="8">
    <location>
        <begin position="200"/>
        <end position="211"/>
    </location>
</feature>
<name>A0ABM3DB33_SALSA</name>
<dbReference type="InterPro" id="IPR007964">
    <property type="entry name" value="MIC19/MIC25"/>
</dbReference>
<evidence type="ECO:0000256" key="3">
    <source>
        <dbReference type="ARBA" id="ARBA00023128"/>
    </source>
</evidence>
<dbReference type="Proteomes" id="UP001652741">
    <property type="component" value="Chromosome ssa17"/>
</dbReference>
<evidence type="ECO:0000313" key="9">
    <source>
        <dbReference type="Proteomes" id="UP001652741"/>
    </source>
</evidence>
<keyword evidence="1" id="KW-0519">Myristate</keyword>
<dbReference type="Pfam" id="PF05300">
    <property type="entry name" value="MIC19_MIC25"/>
    <property type="match status" value="1"/>
</dbReference>
<sequence>MGANNSTRRVSFESDENDNITVVKGIRLSENVINRMREPIAPLLPPSLPQVPPPVAAPSPLLIPVPLLRPPFDPITSLPPIESIALPPQPPAPVTEVVAPPPPPPPMEQLAAPSIIDMVIPPPTLAALKPVASPPPPASVEQPAVKPIAPPPPPAEFIAPPPCEPIAPPPQPPVEAFAPPPAPEPVEVVGPPLPPPTLEPEPVAAAPPAAHAVDEEELRKKITEDLQKGLLKERAKAEQELQAWLEEEKVHVASFAEAEAQASVKDEVGRILELERATTHNTLTQAVMREKVSAEDERLRTQLYEITRKAKQLELRDQELKKQDAFYREQVARLEDRSAQFYKMTTENYHKAADGINAKFKRFEASPLCADLQGQILKCYQEHSGKTLLCSTIASRYLQCVNQAKQNGNNDLAPLWATATDIRKTS</sequence>
<proteinExistence type="predicted"/>
<dbReference type="GeneID" id="106576543"/>
<dbReference type="RefSeq" id="XP_045556018.1">
    <property type="nucleotide sequence ID" value="XM_045700062.1"/>
</dbReference>
<feature type="region of interest" description="Disordered" evidence="8">
    <location>
        <begin position="131"/>
        <end position="215"/>
    </location>
</feature>
<keyword evidence="3" id="KW-0496">Mitochondrion</keyword>
<dbReference type="PANTHER" id="PTHR21588">
    <property type="entry name" value="COILED-COIL-HELIX-COILED-COIL-HELIX DOMAIN CONTAINING 6"/>
    <property type="match status" value="1"/>
</dbReference>
<evidence type="ECO:0000256" key="5">
    <source>
        <dbReference type="ARBA" id="ARBA00023157"/>
    </source>
</evidence>
<gene>
    <name evidence="10" type="primary">LOC106576543</name>
</gene>
<evidence type="ECO:0000313" key="10">
    <source>
        <dbReference type="RefSeq" id="XP_045556018.1"/>
    </source>
</evidence>
<evidence type="ECO:0000256" key="1">
    <source>
        <dbReference type="ARBA" id="ARBA00022707"/>
    </source>
</evidence>
<dbReference type="PANTHER" id="PTHR21588:SF23">
    <property type="entry name" value="MICOS COMPLEX SUBUNIT MIC19 ISOFORM X1"/>
    <property type="match status" value="1"/>
</dbReference>
<keyword evidence="9" id="KW-1185">Reference proteome</keyword>
<reference evidence="10" key="1">
    <citation type="submission" date="2025-08" db="UniProtKB">
        <authorList>
            <consortium name="RefSeq"/>
        </authorList>
    </citation>
    <scope>IDENTIFICATION</scope>
</reference>
<comment type="subcellular location">
    <subcellularLocation>
        <location evidence="7">Mitochondrion inner membrane</location>
        <topology evidence="7">Lipid-anchor</topology>
    </subcellularLocation>
</comment>